<dbReference type="Gene3D" id="6.10.250.2410">
    <property type="match status" value="1"/>
</dbReference>
<sequence length="240" mass="27666">MYQIKTSQFTGPIETLLEMIEGRKLEITQVSLALVTDDFLKFVQEMNATGKERNEEEIRFLSDFVAIASRLLLIKSKALLPSLELSNEDQEDIKDLEQRLKFYQQFKPAMVHIKELYEREAVAVSRPLLLGRPTIFYPAPEITSRSLHEAMRNLFETIRAASLDLKKVEHTVVRLEEKIEEILSKVTSGIRSFGALINEKSKKEVVVLFLALLHLLRDQHIHVDQSDRFGDISIKKSSRE</sequence>
<reference evidence="3 4" key="1">
    <citation type="journal article" date="2015" name="Nature">
        <title>rRNA introns, odd ribosomes, and small enigmatic genomes across a large radiation of phyla.</title>
        <authorList>
            <person name="Brown C.T."/>
            <person name="Hug L.A."/>
            <person name="Thomas B.C."/>
            <person name="Sharon I."/>
            <person name="Castelle C.J."/>
            <person name="Singh A."/>
            <person name="Wilkins M.J."/>
            <person name="Williams K.H."/>
            <person name="Banfield J.F."/>
        </authorList>
    </citation>
    <scope>NUCLEOTIDE SEQUENCE [LARGE SCALE GENOMIC DNA]</scope>
</reference>
<gene>
    <name evidence="3" type="ORF">UY19_C0004G0036</name>
</gene>
<dbReference type="AlphaFoldDB" id="A0A0G1U888"/>
<dbReference type="SUPFAM" id="SSF46785">
    <property type="entry name" value="Winged helix' DNA-binding domain"/>
    <property type="match status" value="1"/>
</dbReference>
<dbReference type="Pfam" id="PF02616">
    <property type="entry name" value="SMC_ScpA"/>
    <property type="match status" value="1"/>
</dbReference>
<dbReference type="Gene3D" id="1.10.10.580">
    <property type="entry name" value="Structural maintenance of chromosome 1. Chain E"/>
    <property type="match status" value="1"/>
</dbReference>
<keyword evidence="2" id="KW-0175">Coiled coil</keyword>
<dbReference type="InterPro" id="IPR023093">
    <property type="entry name" value="ScpA-like_C"/>
</dbReference>
<dbReference type="InterPro" id="IPR003768">
    <property type="entry name" value="ScpA"/>
</dbReference>
<proteinExistence type="predicted"/>
<comment type="caution">
    <text evidence="3">The sequence shown here is derived from an EMBL/GenBank/DDBJ whole genome shotgun (WGS) entry which is preliminary data.</text>
</comment>
<dbReference type="InterPro" id="IPR036390">
    <property type="entry name" value="WH_DNA-bd_sf"/>
</dbReference>
<dbReference type="Proteomes" id="UP000033882">
    <property type="component" value="Unassembled WGS sequence"/>
</dbReference>
<evidence type="ECO:0000256" key="1">
    <source>
        <dbReference type="ARBA" id="ARBA00044777"/>
    </source>
</evidence>
<protein>
    <recommendedName>
        <fullName evidence="1">Segregation and condensation protein A</fullName>
    </recommendedName>
</protein>
<organism evidence="3 4">
    <name type="scientific">Candidatus Wolfebacteria bacterium GW2011_GWA2_47_9b</name>
    <dbReference type="NCBI Taxonomy" id="1619005"/>
    <lineage>
        <taxon>Bacteria</taxon>
        <taxon>Candidatus Wolfeibacteriota</taxon>
    </lineage>
</organism>
<name>A0A0G1U888_9BACT</name>
<dbReference type="PANTHER" id="PTHR33969:SF2">
    <property type="entry name" value="SEGREGATION AND CONDENSATION PROTEIN A"/>
    <property type="match status" value="1"/>
</dbReference>
<accession>A0A0G1U888</accession>
<evidence type="ECO:0000313" key="4">
    <source>
        <dbReference type="Proteomes" id="UP000033882"/>
    </source>
</evidence>
<dbReference type="PANTHER" id="PTHR33969">
    <property type="entry name" value="SEGREGATION AND CONDENSATION PROTEIN A"/>
    <property type="match status" value="1"/>
</dbReference>
<evidence type="ECO:0000313" key="3">
    <source>
        <dbReference type="EMBL" id="KKU90322.1"/>
    </source>
</evidence>
<dbReference type="EMBL" id="LCPB01000004">
    <property type="protein sequence ID" value="KKU90322.1"/>
    <property type="molecule type" value="Genomic_DNA"/>
</dbReference>
<evidence type="ECO:0000256" key="2">
    <source>
        <dbReference type="SAM" id="Coils"/>
    </source>
</evidence>
<feature type="coiled-coil region" evidence="2">
    <location>
        <begin position="158"/>
        <end position="185"/>
    </location>
</feature>